<evidence type="ECO:0000313" key="2">
    <source>
        <dbReference type="Proteomes" id="UP000218731"/>
    </source>
</evidence>
<dbReference type="Proteomes" id="UP000218731">
    <property type="component" value="Plasmid pKF715A"/>
</dbReference>
<evidence type="ECO:0000313" key="1">
    <source>
        <dbReference type="EMBL" id="BAW26706.1"/>
    </source>
</evidence>
<name>A0A1L7NMJ9_PSEPU</name>
<dbReference type="AlphaFoldDB" id="A0A1L7NMJ9"/>
<reference evidence="1 2" key="1">
    <citation type="submission" date="2015-11" db="EMBL/GenBank/DDBJ databases">
        <title>Complete genome sequencing of a biphenyl-degrading bacterium, Pseudomonas putida KF715 (=NBRC110667).</title>
        <authorList>
            <person name="Suenaga H."/>
            <person name="Fujihara N."/>
            <person name="Watanabe T."/>
            <person name="Hirose J."/>
            <person name="Kimura N."/>
            <person name="Yamazoe A."/>
            <person name="Hosoyama A."/>
            <person name="Shimodaira J."/>
            <person name="Furukawa K."/>
        </authorList>
    </citation>
    <scope>NUCLEOTIDE SEQUENCE [LARGE SCALE GENOMIC DNA]</scope>
    <source>
        <strain evidence="1 2">KF715</strain>
        <plasmid evidence="2">Plasmid pkf715a dna</plasmid>
    </source>
</reference>
<proteinExistence type="predicted"/>
<gene>
    <name evidence="1" type="ORF">KF715C_pA2010</name>
</gene>
<dbReference type="RefSeq" id="WP_058151355.1">
    <property type="nucleotide sequence ID" value="NZ_AP015030.1"/>
</dbReference>
<geneLocation type="plasmid" evidence="2">
    <name>pkf715a dna</name>
</geneLocation>
<dbReference type="EMBL" id="AP015030">
    <property type="protein sequence ID" value="BAW26706.1"/>
    <property type="molecule type" value="Genomic_DNA"/>
</dbReference>
<organism evidence="1 2">
    <name type="scientific">Pseudomonas putida</name>
    <name type="common">Arthrobacter siderocapsulatus</name>
    <dbReference type="NCBI Taxonomy" id="303"/>
    <lineage>
        <taxon>Bacteria</taxon>
        <taxon>Pseudomonadati</taxon>
        <taxon>Pseudomonadota</taxon>
        <taxon>Gammaproteobacteria</taxon>
        <taxon>Pseudomonadales</taxon>
        <taxon>Pseudomonadaceae</taxon>
        <taxon>Pseudomonas</taxon>
    </lineage>
</organism>
<accession>A0A1L7NMJ9</accession>
<keyword evidence="1" id="KW-0614">Plasmid</keyword>
<sequence>MSSAYFASFILLDVIIDGPGEYLTRGGERVTIVQASTRHDFGCSGRYSGCNTQDHWHKSGRLSASSQSKNDIVARA</sequence>
<protein>
    <submittedName>
        <fullName evidence="1">Uncharacterized protein</fullName>
    </submittedName>
</protein>